<keyword evidence="3" id="KW-1185">Reference proteome</keyword>
<dbReference type="EMBL" id="JBBXJM010000002">
    <property type="protein sequence ID" value="KAL1411526.1"/>
    <property type="molecule type" value="Genomic_DNA"/>
</dbReference>
<sequence>MTLSAPSAPSTAAQAMASEAGNGDAVVNAPAPAPVIEQKDWGLVILRMFDILLCNRQALEDRIGENGRVIALRMAFEFGYKLYYGLQPCESGDSRPIDAILEDKDYENGLRIALEVLGQHRQKIILDLAPRFEGDEVSGLLHWAPRVDDVFKQLKDFYLKSYKAPKMKQEQLLWDDFVQECQMGVPLPVYVPAAHPPAPPRKSPVSVSPQALNTLQAAQPDPPVPSVSHHEVFKSPANLSKSNYRQPPAFSQHLNPARFHPYKYPQRTNPIRPYKSLENTNPVHPYKSLDHTNFIHLNKSHGIMSTNLTPLGHRTSTPPAGLTLESTNCIPLGQRASNPQTGLTAPTPKPHHQSRANWAPRPKSGCDKESGGFLPEHWSCYPLFGYWYGDGVHLYPEFKSTEDEDAFFEERRKHREEEAVLQATWVEENAAWEAMLAPRQNATKW</sequence>
<dbReference type="Proteomes" id="UP001565368">
    <property type="component" value="Unassembled WGS sequence"/>
</dbReference>
<organism evidence="2 3">
    <name type="scientific">Vanrija albida</name>
    <dbReference type="NCBI Taxonomy" id="181172"/>
    <lineage>
        <taxon>Eukaryota</taxon>
        <taxon>Fungi</taxon>
        <taxon>Dikarya</taxon>
        <taxon>Basidiomycota</taxon>
        <taxon>Agaricomycotina</taxon>
        <taxon>Tremellomycetes</taxon>
        <taxon>Trichosporonales</taxon>
        <taxon>Trichosporonaceae</taxon>
        <taxon>Vanrija</taxon>
    </lineage>
</organism>
<feature type="compositionally biased region" description="Polar residues" evidence="1">
    <location>
        <begin position="335"/>
        <end position="344"/>
    </location>
</feature>
<evidence type="ECO:0000313" key="3">
    <source>
        <dbReference type="Proteomes" id="UP001565368"/>
    </source>
</evidence>
<proteinExistence type="predicted"/>
<protein>
    <submittedName>
        <fullName evidence="2">Uncharacterized protein</fullName>
    </submittedName>
</protein>
<evidence type="ECO:0000256" key="1">
    <source>
        <dbReference type="SAM" id="MobiDB-lite"/>
    </source>
</evidence>
<name>A0ABR3QAU7_9TREE</name>
<accession>A0ABR3QAU7</accession>
<gene>
    <name evidence="2" type="ORF">Q8F55_002487</name>
</gene>
<dbReference type="RefSeq" id="XP_069211470.1">
    <property type="nucleotide sequence ID" value="XM_069351084.1"/>
</dbReference>
<feature type="region of interest" description="Disordered" evidence="1">
    <location>
        <begin position="335"/>
        <end position="364"/>
    </location>
</feature>
<dbReference type="GeneID" id="95983530"/>
<reference evidence="2 3" key="1">
    <citation type="submission" date="2023-08" db="EMBL/GenBank/DDBJ databases">
        <title>Annotated Genome Sequence of Vanrija albida AlHP1.</title>
        <authorList>
            <person name="Herzog R."/>
        </authorList>
    </citation>
    <scope>NUCLEOTIDE SEQUENCE [LARGE SCALE GENOMIC DNA]</scope>
    <source>
        <strain evidence="2 3">AlHP1</strain>
    </source>
</reference>
<evidence type="ECO:0000313" key="2">
    <source>
        <dbReference type="EMBL" id="KAL1411526.1"/>
    </source>
</evidence>
<comment type="caution">
    <text evidence="2">The sequence shown here is derived from an EMBL/GenBank/DDBJ whole genome shotgun (WGS) entry which is preliminary data.</text>
</comment>